<dbReference type="AlphaFoldDB" id="A0A1G7C8E2"/>
<accession>A0A1G7C8E2</accession>
<keyword evidence="1" id="KW-0560">Oxidoreductase</keyword>
<name>A0A1G7C8E2_9BRAD</name>
<dbReference type="EMBL" id="FMZW01000024">
    <property type="protein sequence ID" value="SDE35588.1"/>
    <property type="molecule type" value="Genomic_DNA"/>
</dbReference>
<dbReference type="PANTHER" id="PTHR13847">
    <property type="entry name" value="SARCOSINE DEHYDROGENASE-RELATED"/>
    <property type="match status" value="1"/>
</dbReference>
<dbReference type="GO" id="GO:0016491">
    <property type="term" value="F:oxidoreductase activity"/>
    <property type="evidence" value="ECO:0007669"/>
    <property type="project" value="UniProtKB-KW"/>
</dbReference>
<gene>
    <name evidence="3" type="ORF">SAMN05216337_102483</name>
</gene>
<reference evidence="3 4" key="1">
    <citation type="submission" date="2016-10" db="EMBL/GenBank/DDBJ databases">
        <authorList>
            <person name="de Groot N.N."/>
        </authorList>
    </citation>
    <scope>NUCLEOTIDE SEQUENCE [LARGE SCALE GENOMIC DNA]</scope>
    <source>
        <strain evidence="3 4">R5</strain>
    </source>
</reference>
<dbReference type="PANTHER" id="PTHR13847:SF289">
    <property type="entry name" value="GLYCINE OXIDASE"/>
    <property type="match status" value="1"/>
</dbReference>
<feature type="domain" description="FAD dependent oxidoreductase" evidence="2">
    <location>
        <begin position="8"/>
        <end position="404"/>
    </location>
</feature>
<dbReference type="Proteomes" id="UP000199245">
    <property type="component" value="Unassembled WGS sequence"/>
</dbReference>
<organism evidence="3 4">
    <name type="scientific">Bradyrhizobium brasilense</name>
    <dbReference type="NCBI Taxonomy" id="1419277"/>
    <lineage>
        <taxon>Bacteria</taxon>
        <taxon>Pseudomonadati</taxon>
        <taxon>Pseudomonadota</taxon>
        <taxon>Alphaproteobacteria</taxon>
        <taxon>Hyphomicrobiales</taxon>
        <taxon>Nitrobacteraceae</taxon>
        <taxon>Bradyrhizobium</taxon>
    </lineage>
</organism>
<dbReference type="InterPro" id="IPR006076">
    <property type="entry name" value="FAD-dep_OxRdtase"/>
</dbReference>
<dbReference type="SUPFAM" id="SSF51905">
    <property type="entry name" value="FAD/NAD(P)-binding domain"/>
    <property type="match status" value="1"/>
</dbReference>
<evidence type="ECO:0000256" key="1">
    <source>
        <dbReference type="ARBA" id="ARBA00023002"/>
    </source>
</evidence>
<dbReference type="GO" id="GO:0005737">
    <property type="term" value="C:cytoplasm"/>
    <property type="evidence" value="ECO:0007669"/>
    <property type="project" value="TreeGrafter"/>
</dbReference>
<evidence type="ECO:0000313" key="3">
    <source>
        <dbReference type="EMBL" id="SDE35588.1"/>
    </source>
</evidence>
<proteinExistence type="predicted"/>
<dbReference type="SUPFAM" id="SSF54373">
    <property type="entry name" value="FAD-linked reductases, C-terminal domain"/>
    <property type="match status" value="1"/>
</dbReference>
<dbReference type="Gene3D" id="3.50.50.60">
    <property type="entry name" value="FAD/NAD(P)-binding domain"/>
    <property type="match status" value="2"/>
</dbReference>
<dbReference type="RefSeq" id="WP_092085634.1">
    <property type="nucleotide sequence ID" value="NZ_FMZW01000024.1"/>
</dbReference>
<evidence type="ECO:0000313" key="4">
    <source>
        <dbReference type="Proteomes" id="UP000199245"/>
    </source>
</evidence>
<dbReference type="Gene3D" id="3.30.9.10">
    <property type="entry name" value="D-Amino Acid Oxidase, subunit A, domain 2"/>
    <property type="match status" value="1"/>
</dbReference>
<dbReference type="Pfam" id="PF01266">
    <property type="entry name" value="DAO"/>
    <property type="match status" value="1"/>
</dbReference>
<dbReference type="InterPro" id="IPR036188">
    <property type="entry name" value="FAD/NAD-bd_sf"/>
</dbReference>
<protein>
    <submittedName>
        <fullName evidence="3">D-amino-acid dehydrogenase</fullName>
    </submittedName>
</protein>
<sequence length="423" mass="45859">MPKQKSRHVAIIGAGAVGVISAIEALRAGHNVTLIDPGEPGGTQAASYGNAGWLSSHSVIPPAEPGTWKKVPGYLMDPLGPLAIRWSYLPKALPWLVKYLLSSRTEAQVEATARAMRDLLKDAPLLHRQLAEEAGVGELIERRGVMHVFPSRAPFDRDLGWRIRKRVGIEWLELDEDEMRQREPDLHPRYKFGVVVEEAGRCRDPGAYVAALAAHAVANGAERVAAKATGLRLAGDRLVAVITESGEIACDAAVVAAGARSRQLTASIGDPLPLETERGYHVMIENPESGPRNSMMASDAKMVVNWTDKGLRAAGTVEIAGLDAAPNWKRAEILREHLFSMFPKLPRDIPPSRIKTWFGHRPSMPDGRPCIGYARATRDVVYAFGHGHVGLVGSARTGRLVAQLLSGKAPEIPLAPFAPSRFL</sequence>
<evidence type="ECO:0000259" key="2">
    <source>
        <dbReference type="Pfam" id="PF01266"/>
    </source>
</evidence>